<dbReference type="Gene3D" id="3.30.200.20">
    <property type="entry name" value="Phosphorylase Kinase, domain 1"/>
    <property type="match status" value="1"/>
</dbReference>
<feature type="transmembrane region" description="Helical" evidence="3">
    <location>
        <begin position="491"/>
        <end position="518"/>
    </location>
</feature>
<keyword evidence="5" id="KW-0418">Kinase</keyword>
<sequence length="636" mass="70195">MDSLERLAVTQFPRKLIAPTYLYCFSLTAMTTLPDFSAYGYQVTEQLNQNLQGGIITYKALEIANEKPVVIKQFRFATRSDWDSYKAIEREIEVLQGLNHPGIPRYLAQFDPSNGLCLVQEYKEAQPLSKLRGFSPEEIKSIATQVLEILIYLQKRKPSIFHRDIKPENVLVDEISSVSSLPDGGEIKAYLIDFGLARIGNSTMALSSLIGGTLGFMPPEQVHNQKLTKASDLYGLGATLICLITQTKSADIGTLVDFSTNKITFKDKVSKFSLGFIQWLEKMVEPNPANRYQNARLALEALKSLDLIRIPEVSLDKLELDFVANSVGQELSKTITVTNTIPDTMLQGEWSVSPHPKDPPHTPDSHSWISFSPRKFESNQVNCLLRVDTSKLKANKNYEREIVLNSNARQEKYYLKVKVKTAPLQLNVSLPPYGFILAFGLVLALISGIGLQVGLLENVIGRWIAVGIFTAIALGIYSSKNSDWLDFEDLLLGYLVPFMFSGVLVAIGWMIVVVIGVVIRWASTGVIDTFEIIDSIKIPLAISLGFGVVLAISWAIGRAIRAIPWNGGRAIALSVLTAATGILTGIGAVIGFNSYLLAGLTAAALPLAGMLIYPPLKLVRLKAQHRRQESQNLIEP</sequence>
<organism evidence="5 6">
    <name type="scientific">Microcystis aeruginosa NIES-4325</name>
    <dbReference type="NCBI Taxonomy" id="2569534"/>
    <lineage>
        <taxon>Bacteria</taxon>
        <taxon>Bacillati</taxon>
        <taxon>Cyanobacteriota</taxon>
        <taxon>Cyanophyceae</taxon>
        <taxon>Oscillatoriophycideae</taxon>
        <taxon>Chroococcales</taxon>
        <taxon>Microcystaceae</taxon>
        <taxon>Microcystis</taxon>
    </lineage>
</organism>
<evidence type="ECO:0000313" key="5">
    <source>
        <dbReference type="EMBL" id="GEA27865.1"/>
    </source>
</evidence>
<feature type="transmembrane region" description="Helical" evidence="3">
    <location>
        <begin position="569"/>
        <end position="590"/>
    </location>
</feature>
<keyword evidence="5" id="KW-0808">Transferase</keyword>
<dbReference type="SMART" id="SM00220">
    <property type="entry name" value="S_TKc"/>
    <property type="match status" value="1"/>
</dbReference>
<dbReference type="Pfam" id="PF00069">
    <property type="entry name" value="Pkinase"/>
    <property type="match status" value="1"/>
</dbReference>
<dbReference type="PROSITE" id="PS00108">
    <property type="entry name" value="PROTEIN_KINASE_ST"/>
    <property type="match status" value="1"/>
</dbReference>
<evidence type="ECO:0000256" key="1">
    <source>
        <dbReference type="ARBA" id="ARBA00022741"/>
    </source>
</evidence>
<feature type="transmembrane region" description="Helical" evidence="3">
    <location>
        <begin position="433"/>
        <end position="454"/>
    </location>
</feature>
<name>A0A5J4FBL7_MICAE</name>
<accession>A0A5J4FBL7</accession>
<dbReference type="SUPFAM" id="SSF56112">
    <property type="entry name" value="Protein kinase-like (PK-like)"/>
    <property type="match status" value="1"/>
</dbReference>
<comment type="caution">
    <text evidence="5">The sequence shown here is derived from an EMBL/GenBank/DDBJ whole genome shotgun (WGS) entry which is preliminary data.</text>
</comment>
<dbReference type="CDD" id="cd14014">
    <property type="entry name" value="STKc_PknB_like"/>
    <property type="match status" value="1"/>
</dbReference>
<dbReference type="InterPro" id="IPR008271">
    <property type="entry name" value="Ser/Thr_kinase_AS"/>
</dbReference>
<dbReference type="EC" id="2.7.11.1" evidence="5"/>
<reference evidence="5 6" key="1">
    <citation type="journal article" date="2019" name="FEMS Microbiol. Lett.">
        <title>A novel salt-tolerant genotype illuminates the sucrose gene evolution in freshwater bloom-forming cyanobacterium Microcystis aeruginosa.</title>
        <authorList>
            <person name="Tanabe Y."/>
            <person name="Yamaguchi H."/>
            <person name="Sano T."/>
            <person name="Kawachi M."/>
        </authorList>
    </citation>
    <scope>NUCLEOTIDE SEQUENCE [LARGE SCALE GENOMIC DNA]</scope>
    <source>
        <strain evidence="5 6">NIES-4325</strain>
    </source>
</reference>
<evidence type="ECO:0000259" key="4">
    <source>
        <dbReference type="PROSITE" id="PS50011"/>
    </source>
</evidence>
<keyword evidence="3" id="KW-0812">Transmembrane</keyword>
<dbReference type="GO" id="GO:0005524">
    <property type="term" value="F:ATP binding"/>
    <property type="evidence" value="ECO:0007669"/>
    <property type="project" value="UniProtKB-KW"/>
</dbReference>
<proteinExistence type="predicted"/>
<dbReference type="InterPro" id="IPR011009">
    <property type="entry name" value="Kinase-like_dom_sf"/>
</dbReference>
<feature type="domain" description="Protein kinase" evidence="4">
    <location>
        <begin position="41"/>
        <end position="305"/>
    </location>
</feature>
<dbReference type="PANTHER" id="PTHR24363">
    <property type="entry name" value="SERINE/THREONINE PROTEIN KINASE"/>
    <property type="match status" value="1"/>
</dbReference>
<feature type="transmembrane region" description="Helical" evidence="3">
    <location>
        <begin position="460"/>
        <end position="479"/>
    </location>
</feature>
<dbReference type="AlphaFoldDB" id="A0A5J4FBL7"/>
<dbReference type="Proteomes" id="UP000376575">
    <property type="component" value="Unassembled WGS sequence"/>
</dbReference>
<feature type="transmembrane region" description="Helical" evidence="3">
    <location>
        <begin position="538"/>
        <end position="557"/>
    </location>
</feature>
<dbReference type="Gene3D" id="1.10.510.10">
    <property type="entry name" value="Transferase(Phosphotransferase) domain 1"/>
    <property type="match status" value="1"/>
</dbReference>
<dbReference type="InterPro" id="IPR000719">
    <property type="entry name" value="Prot_kinase_dom"/>
</dbReference>
<evidence type="ECO:0000313" key="6">
    <source>
        <dbReference type="Proteomes" id="UP000376575"/>
    </source>
</evidence>
<dbReference type="EMBL" id="BJKP01000021">
    <property type="protein sequence ID" value="GEA27865.1"/>
    <property type="molecule type" value="Genomic_DNA"/>
</dbReference>
<keyword evidence="1" id="KW-0547">Nucleotide-binding</keyword>
<dbReference type="PROSITE" id="PS50011">
    <property type="entry name" value="PROTEIN_KINASE_DOM"/>
    <property type="match status" value="1"/>
</dbReference>
<keyword evidence="2" id="KW-0067">ATP-binding</keyword>
<gene>
    <name evidence="5" type="primary">spkD</name>
    <name evidence="5" type="ORF">MiAbW_02434</name>
</gene>
<dbReference type="GO" id="GO:0004674">
    <property type="term" value="F:protein serine/threonine kinase activity"/>
    <property type="evidence" value="ECO:0007669"/>
    <property type="project" value="UniProtKB-EC"/>
</dbReference>
<dbReference type="PANTHER" id="PTHR24363:SF7">
    <property type="entry name" value="SERINE_THREONINE-PROTEIN KINASE-LIKE PROTEIN E"/>
    <property type="match status" value="1"/>
</dbReference>
<feature type="transmembrane region" description="Helical" evidence="3">
    <location>
        <begin position="596"/>
        <end position="616"/>
    </location>
</feature>
<keyword evidence="3" id="KW-0472">Membrane</keyword>
<evidence type="ECO:0000256" key="2">
    <source>
        <dbReference type="ARBA" id="ARBA00022840"/>
    </source>
</evidence>
<protein>
    <submittedName>
        <fullName evidence="5">Serine/threonine-protein kinase D</fullName>
        <ecNumber evidence="5">2.7.11.1</ecNumber>
    </submittedName>
</protein>
<keyword evidence="3" id="KW-1133">Transmembrane helix</keyword>
<evidence type="ECO:0000256" key="3">
    <source>
        <dbReference type="SAM" id="Phobius"/>
    </source>
</evidence>